<evidence type="ECO:0000313" key="2">
    <source>
        <dbReference type="EMBL" id="KAI5387766.1"/>
    </source>
</evidence>
<evidence type="ECO:0008006" key="4">
    <source>
        <dbReference type="Google" id="ProtNLM"/>
    </source>
</evidence>
<keyword evidence="1" id="KW-1133">Transmembrane helix</keyword>
<protein>
    <recommendedName>
        <fullName evidence="4">Helicase-like protein</fullName>
    </recommendedName>
</protein>
<dbReference type="Proteomes" id="UP001058974">
    <property type="component" value="Chromosome 7"/>
</dbReference>
<dbReference type="InterPro" id="IPR055283">
    <property type="entry name" value="TAXIMIN_1/2"/>
</dbReference>
<dbReference type="PANTHER" id="PTHR33834">
    <property type="entry name" value="SIGNALING PEPTIDE TAXIMIN 2"/>
    <property type="match status" value="1"/>
</dbReference>
<proteinExistence type="predicted"/>
<gene>
    <name evidence="2" type="ORF">KIW84_073749</name>
</gene>
<reference evidence="2 3" key="1">
    <citation type="journal article" date="2022" name="Nat. Genet.">
        <title>Improved pea reference genome and pan-genome highlight genomic features and evolutionary characteristics.</title>
        <authorList>
            <person name="Yang T."/>
            <person name="Liu R."/>
            <person name="Luo Y."/>
            <person name="Hu S."/>
            <person name="Wang D."/>
            <person name="Wang C."/>
            <person name="Pandey M.K."/>
            <person name="Ge S."/>
            <person name="Xu Q."/>
            <person name="Li N."/>
            <person name="Li G."/>
            <person name="Huang Y."/>
            <person name="Saxena R.K."/>
            <person name="Ji Y."/>
            <person name="Li M."/>
            <person name="Yan X."/>
            <person name="He Y."/>
            <person name="Liu Y."/>
            <person name="Wang X."/>
            <person name="Xiang C."/>
            <person name="Varshney R.K."/>
            <person name="Ding H."/>
            <person name="Gao S."/>
            <person name="Zong X."/>
        </authorList>
    </citation>
    <scope>NUCLEOTIDE SEQUENCE [LARGE SCALE GENOMIC DNA]</scope>
    <source>
        <strain evidence="2 3">cv. Zhongwan 6</strain>
    </source>
</reference>
<organism evidence="2 3">
    <name type="scientific">Pisum sativum</name>
    <name type="common">Garden pea</name>
    <name type="synonym">Lathyrus oleraceus</name>
    <dbReference type="NCBI Taxonomy" id="3888"/>
    <lineage>
        <taxon>Eukaryota</taxon>
        <taxon>Viridiplantae</taxon>
        <taxon>Streptophyta</taxon>
        <taxon>Embryophyta</taxon>
        <taxon>Tracheophyta</taxon>
        <taxon>Spermatophyta</taxon>
        <taxon>Magnoliopsida</taxon>
        <taxon>eudicotyledons</taxon>
        <taxon>Gunneridae</taxon>
        <taxon>Pentapetalae</taxon>
        <taxon>rosids</taxon>
        <taxon>fabids</taxon>
        <taxon>Fabales</taxon>
        <taxon>Fabaceae</taxon>
        <taxon>Papilionoideae</taxon>
        <taxon>50 kb inversion clade</taxon>
        <taxon>NPAAA clade</taxon>
        <taxon>Hologalegina</taxon>
        <taxon>IRL clade</taxon>
        <taxon>Fabeae</taxon>
        <taxon>Lathyrus</taxon>
    </lineage>
</organism>
<comment type="caution">
    <text evidence="2">The sequence shown here is derived from an EMBL/GenBank/DDBJ whole genome shotgun (WGS) entry which is preliminary data.</text>
</comment>
<evidence type="ECO:0000256" key="1">
    <source>
        <dbReference type="SAM" id="Phobius"/>
    </source>
</evidence>
<dbReference type="Gramene" id="Psat07G0374900-T1">
    <property type="protein sequence ID" value="KAI5387766.1"/>
    <property type="gene ID" value="KIW84_073749"/>
</dbReference>
<dbReference type="EMBL" id="JAMSHJ010000007">
    <property type="protein sequence ID" value="KAI5387766.1"/>
    <property type="molecule type" value="Genomic_DNA"/>
</dbReference>
<accession>A0A9D4VS57</accession>
<dbReference type="PANTHER" id="PTHR33834:SF4">
    <property type="entry name" value="SIGNALING PEPTIDE TAXIMIN 2"/>
    <property type="match status" value="1"/>
</dbReference>
<feature type="transmembrane region" description="Helical" evidence="1">
    <location>
        <begin position="145"/>
        <end position="168"/>
    </location>
</feature>
<keyword evidence="1" id="KW-0812">Transmembrane</keyword>
<sequence length="184" mass="20893">MMFAFTSPGAKLDNKYNNSCGPPTIRIQGQTCHRIGSLLPPEGQAPKFAQLYIYDTENEVQNRMNGLRIKEEVYSQRDKKISHRSSRHDSKLQKHNPTFSSNILRMTSDQEFCECRPLGFFLGLPFAFLSLILSLFGAILWIFGSIFSCLCPCCICCTGLVDFAVCLVKLPVRVLRWFVDQIPC</sequence>
<keyword evidence="1" id="KW-0472">Membrane</keyword>
<name>A0A9D4VS57_PEA</name>
<feature type="transmembrane region" description="Helical" evidence="1">
    <location>
        <begin position="118"/>
        <end position="139"/>
    </location>
</feature>
<keyword evidence="3" id="KW-1185">Reference proteome</keyword>
<dbReference type="AlphaFoldDB" id="A0A9D4VS57"/>
<evidence type="ECO:0000313" key="3">
    <source>
        <dbReference type="Proteomes" id="UP001058974"/>
    </source>
</evidence>